<protein>
    <recommendedName>
        <fullName evidence="4">Dephospho-CoA kinase</fullName>
    </recommendedName>
</protein>
<keyword evidence="3" id="KW-1185">Reference proteome</keyword>
<feature type="region of interest" description="Disordered" evidence="1">
    <location>
        <begin position="55"/>
        <end position="77"/>
    </location>
</feature>
<accession>A0ABP8KRP3</accession>
<evidence type="ECO:0000313" key="2">
    <source>
        <dbReference type="EMBL" id="GAA4414622.1"/>
    </source>
</evidence>
<reference evidence="3" key="1">
    <citation type="journal article" date="2019" name="Int. J. Syst. Evol. Microbiol.">
        <title>The Global Catalogue of Microorganisms (GCM) 10K type strain sequencing project: providing services to taxonomists for standard genome sequencing and annotation.</title>
        <authorList>
            <consortium name="The Broad Institute Genomics Platform"/>
            <consortium name="The Broad Institute Genome Sequencing Center for Infectious Disease"/>
            <person name="Wu L."/>
            <person name="Ma J."/>
        </authorList>
    </citation>
    <scope>NUCLEOTIDE SEQUENCE [LARGE SCALE GENOMIC DNA]</scope>
    <source>
        <strain evidence="3">JCM 17925</strain>
    </source>
</reference>
<organism evidence="2 3">
    <name type="scientific">Nibrella viscosa</name>
    <dbReference type="NCBI Taxonomy" id="1084524"/>
    <lineage>
        <taxon>Bacteria</taxon>
        <taxon>Pseudomonadati</taxon>
        <taxon>Bacteroidota</taxon>
        <taxon>Cytophagia</taxon>
        <taxon>Cytophagales</taxon>
        <taxon>Spirosomataceae</taxon>
        <taxon>Nibrella</taxon>
    </lineage>
</organism>
<dbReference type="Proteomes" id="UP001500936">
    <property type="component" value="Unassembled WGS sequence"/>
</dbReference>
<gene>
    <name evidence="2" type="ORF">GCM10023187_44350</name>
</gene>
<dbReference type="RefSeq" id="WP_345270208.1">
    <property type="nucleotide sequence ID" value="NZ_BAABHB010000012.1"/>
</dbReference>
<proteinExistence type="predicted"/>
<sequence>MVLTNLQIELLKTFAYSLPEEQIQEIRSLLADYFLTKMDVELERLSQENQWDEQTFEGWANEHNRSPYSPGPHANRP</sequence>
<dbReference type="EMBL" id="BAABHB010000012">
    <property type="protein sequence ID" value="GAA4414622.1"/>
    <property type="molecule type" value="Genomic_DNA"/>
</dbReference>
<name>A0ABP8KRP3_9BACT</name>
<evidence type="ECO:0000256" key="1">
    <source>
        <dbReference type="SAM" id="MobiDB-lite"/>
    </source>
</evidence>
<comment type="caution">
    <text evidence="2">The sequence shown here is derived from an EMBL/GenBank/DDBJ whole genome shotgun (WGS) entry which is preliminary data.</text>
</comment>
<evidence type="ECO:0000313" key="3">
    <source>
        <dbReference type="Proteomes" id="UP001500936"/>
    </source>
</evidence>
<evidence type="ECO:0008006" key="4">
    <source>
        <dbReference type="Google" id="ProtNLM"/>
    </source>
</evidence>